<dbReference type="Gene3D" id="3.40.605.10">
    <property type="entry name" value="Aldehyde Dehydrogenase, Chain A, domain 1"/>
    <property type="match status" value="1"/>
</dbReference>
<dbReference type="FunFam" id="3.40.605.10:FF:000003">
    <property type="entry name" value="Methylmalonate-semialdehyde dehydrogenase [acylating]"/>
    <property type="match status" value="1"/>
</dbReference>
<keyword evidence="5" id="KW-0614">Plasmid</keyword>
<evidence type="ECO:0000256" key="2">
    <source>
        <dbReference type="ARBA" id="ARBA00023002"/>
    </source>
</evidence>
<dbReference type="CDD" id="cd07085">
    <property type="entry name" value="ALDH_F6_MMSDH"/>
    <property type="match status" value="1"/>
</dbReference>
<gene>
    <name evidence="5" type="ORF">LRS1606.447</name>
</gene>
<feature type="domain" description="Aldehyde dehydrogenase" evidence="4">
    <location>
        <begin position="28"/>
        <end position="485"/>
    </location>
</feature>
<evidence type="ECO:0000313" key="5">
    <source>
        <dbReference type="EMBL" id="AIU93881.1"/>
    </source>
</evidence>
<dbReference type="InterPro" id="IPR015590">
    <property type="entry name" value="Aldehyde_DH_dom"/>
</dbReference>
<dbReference type="PROSITE" id="PS00070">
    <property type="entry name" value="ALDEHYDE_DEHYDR_CYS"/>
    <property type="match status" value="1"/>
</dbReference>
<dbReference type="InterPro" id="IPR016162">
    <property type="entry name" value="Ald_DH_N"/>
</dbReference>
<keyword evidence="3" id="KW-0520">NAD</keyword>
<dbReference type="GO" id="GO:0004491">
    <property type="term" value="F:methylmalonate-semialdehyde dehydrogenase (acylating, NAD) activity"/>
    <property type="evidence" value="ECO:0007669"/>
    <property type="project" value="UniProtKB-EC"/>
</dbReference>
<geneLocation type="plasmid" evidence="5">
    <name>pNSL1</name>
</geneLocation>
<dbReference type="InterPro" id="IPR016161">
    <property type="entry name" value="Ald_DH/histidinol_DH"/>
</dbReference>
<reference evidence="5" key="1">
    <citation type="submission" date="2014-03" db="EMBL/GenBank/DDBJ databases">
        <authorList>
            <person name="Zhang G."/>
            <person name="Zhu L."/>
            <person name="Fang P."/>
        </authorList>
    </citation>
    <scope>NUCLEOTIDE SEQUENCE</scope>
    <source>
        <strain evidence="5">NS1</strain>
        <plasmid evidence="5">pNSL1</plasmid>
    </source>
</reference>
<dbReference type="InterPro" id="IPR016163">
    <property type="entry name" value="Ald_DH_C"/>
</dbReference>
<dbReference type="GO" id="GO:0006210">
    <property type="term" value="P:thymine catabolic process"/>
    <property type="evidence" value="ECO:0007669"/>
    <property type="project" value="TreeGrafter"/>
</dbReference>
<dbReference type="PANTHER" id="PTHR43866:SF4">
    <property type="entry name" value="MALONATE-SEMIALDEHYDE DEHYDROGENASE"/>
    <property type="match status" value="1"/>
</dbReference>
<dbReference type="SUPFAM" id="SSF53720">
    <property type="entry name" value="ALDH-like"/>
    <property type="match status" value="1"/>
</dbReference>
<dbReference type="AlphaFoldDB" id="A0A097SQS0"/>
<dbReference type="GO" id="GO:0006574">
    <property type="term" value="P:L-valine catabolic process"/>
    <property type="evidence" value="ECO:0007669"/>
    <property type="project" value="TreeGrafter"/>
</dbReference>
<dbReference type="Gene3D" id="3.40.309.10">
    <property type="entry name" value="Aldehyde Dehydrogenase, Chain A, domain 2"/>
    <property type="match status" value="1"/>
</dbReference>
<dbReference type="FunFam" id="3.40.309.10:FF:000002">
    <property type="entry name" value="Methylmalonate-semialdehyde dehydrogenase (Acylating)"/>
    <property type="match status" value="1"/>
</dbReference>
<dbReference type="InterPro" id="IPR016160">
    <property type="entry name" value="Ald_DH_CS_CYS"/>
</dbReference>
<keyword evidence="2" id="KW-0560">Oxidoreductase</keyword>
<organism evidence="5">
    <name type="scientific">Rhodococcus sp. NS1</name>
    <dbReference type="NCBI Taxonomy" id="402236"/>
    <lineage>
        <taxon>Bacteria</taxon>
        <taxon>Bacillati</taxon>
        <taxon>Actinomycetota</taxon>
        <taxon>Actinomycetes</taxon>
        <taxon>Mycobacteriales</taxon>
        <taxon>Nocardiaceae</taxon>
        <taxon>Rhodococcus</taxon>
    </lineage>
</organism>
<dbReference type="EMBL" id="KJ605395">
    <property type="protein sequence ID" value="AIU93881.1"/>
    <property type="molecule type" value="Genomic_DNA"/>
</dbReference>
<name>A0A097SQS0_9NOCA</name>
<accession>A0A097SQS0</accession>
<dbReference type="NCBIfam" id="TIGR01722">
    <property type="entry name" value="MMSDH"/>
    <property type="match status" value="1"/>
</dbReference>
<sequence>MTENTFKESLSAITHWADGKPFAGTSGRVAEVTNPATGKVTAGLALASVEDARVVIDSAVSAFPKWRDTSIAKRTQILFAFRELLNSRKAELAAIITSEHGKVLSDALGEVSRGQEVVEFACGIGHLLKGGMTENASTKVDVASIRQPLGPVAIISPFNFPAMVPMWFFPIAIAAGNTVVLKPSEKVPTAANWIAELWAEAGLPPGVFNVLQGDKIAVDELLTNPAIKSVSFVGSTPIAKYVYETGTAHGKRVQALGGAKNHAIVLPDADLDLAADAMVNAGFGSAGERCMAISALVAVGDIADELVTKIKERTLGLKTGDGTKDSDMGPLVTKVHRDKVASYIDAGENAGATLVVDGRTVQPNGGTEGFWLGPTLLDNVTPDMSVYTDEIFGPVLSVVRVKTYEEALELINSNPYGNGTAIFTNDGGAARRFQNEIEVGMVGINVPIPVPTAYYSFGGWKNSLFGDTHAHGTEGVHFFTRGKVVTTRWLDPSHGGINLGFPQNA</sequence>
<dbReference type="InterPro" id="IPR010061">
    <property type="entry name" value="MeMal-semiAld_DH"/>
</dbReference>
<evidence type="ECO:0000259" key="4">
    <source>
        <dbReference type="Pfam" id="PF00171"/>
    </source>
</evidence>
<dbReference type="EC" id="1.2.1.27" evidence="1"/>
<evidence type="ECO:0000256" key="1">
    <source>
        <dbReference type="ARBA" id="ARBA00013048"/>
    </source>
</evidence>
<protein>
    <recommendedName>
        <fullName evidence="1">methylmalonate-semialdehyde dehydrogenase (CoA acylating)</fullName>
        <ecNumber evidence="1">1.2.1.27</ecNumber>
    </recommendedName>
</protein>
<proteinExistence type="predicted"/>
<dbReference type="Pfam" id="PF00171">
    <property type="entry name" value="Aldedh"/>
    <property type="match status" value="1"/>
</dbReference>
<evidence type="ECO:0000256" key="3">
    <source>
        <dbReference type="ARBA" id="ARBA00023027"/>
    </source>
</evidence>
<dbReference type="PANTHER" id="PTHR43866">
    <property type="entry name" value="MALONATE-SEMIALDEHYDE DEHYDROGENASE"/>
    <property type="match status" value="1"/>
</dbReference>